<dbReference type="InterPro" id="IPR051680">
    <property type="entry name" value="ATP-dep_Glu-Cys_Ligase-2"/>
</dbReference>
<dbReference type="RefSeq" id="WP_231326304.1">
    <property type="nucleotide sequence ID" value="NZ_CP088156.1"/>
</dbReference>
<dbReference type="InterPro" id="IPR007296">
    <property type="entry name" value="DUF403"/>
</dbReference>
<dbReference type="SUPFAM" id="SSF56059">
    <property type="entry name" value="Glutathione synthetase ATP-binding domain-like"/>
    <property type="match status" value="1"/>
</dbReference>
<dbReference type="Pfam" id="PF14403">
    <property type="entry name" value="CP_ATPgrasp_2"/>
    <property type="match status" value="1"/>
</dbReference>
<dbReference type="EMBL" id="CP088156">
    <property type="protein sequence ID" value="UFZ06848.1"/>
    <property type="molecule type" value="Genomic_DNA"/>
</dbReference>
<evidence type="ECO:0000259" key="2">
    <source>
        <dbReference type="Pfam" id="PF14403"/>
    </source>
</evidence>
<protein>
    <submittedName>
        <fullName evidence="3">Circularly permuted type 2 ATP-grasp protein</fullName>
    </submittedName>
</protein>
<evidence type="ECO:0000313" key="4">
    <source>
        <dbReference type="Proteomes" id="UP001431010"/>
    </source>
</evidence>
<accession>A0ABY3RJ29</accession>
<dbReference type="Gene3D" id="3.40.50.11290">
    <property type="match status" value="1"/>
</dbReference>
<dbReference type="InterPro" id="IPR025841">
    <property type="entry name" value="CP_ATPgrasp_2"/>
</dbReference>
<sequence length="844" mass="91876">MDGPGGQDQGASPAAGRLAARPVLRRAAQWARDYARLPGIPDEFIGADGQPRPVWARFADTFAALAPTDVDRRFASADRHLREAGVTYRAPGDNAERSWPLSHLPLLIDEAEWAQLSQGIAQRAELFERVLKDIYGEGRLVASGALPAAAVAGSSEYLRPVCGVKPPGGRFLSVYAADIGRGPDGGWWVLNDRTQAPSGMGYALENRLVLSRAFSSIYKSMNVERLAPFFEAFRDSLRASADRDEPRIGVLTPGTFSETYFEHATLARYLGFLLVEGDDLAVSGDRVHIRTVAGLKRVDVLLRRLDSNSLDPLELDAASRLGVAGLMDVVRKGGVAIANMPGSGVLEARALLGFVPSLSRRVLGEDLKIPHIATWWCGQKSARDEVLSRLEDFAIEGAYGRAVPGFASSGPVLASELSAAERDRLRAAITARGIDYVGQEVVRLSTTPVWQDGRIAPRPFVLRVFAAATPDGWTVMPGGFCRIADKLDARAVSMGDGARAADVWVVGDKAVAARSLLPGSDNVRIRRIAGVLPSRAADNLFWLGRYLERAEATLRLIRVLAAQHRDPGKDSPAQLNTAERIQRLLFAWGAVEQTSRSKGFQVAAEALQAEAQFGSALSLLRSAQRTATSLRERLSPDAWQVITEMPTCLAQEADDEDAVLSLAELTLEKLASFAGLAQENMNRAAGWRFLDIGRRAERAINTARFARQFGYNEATPEDLDVLLTLVDCQITYRSRYLIGPSLAPIRDLVVLDLYNPRSVAFQIEVLNDHIASLPVLKENGLIERPQRLAVSLRARLTAAEAAHLDGRTLFALEQDLLNLAEAIGQHYFPHGPNATRPEKLTGFA</sequence>
<reference evidence="3" key="1">
    <citation type="journal article" date="2024" name="Antonie Van Leeuwenhoek">
        <title>Bradyrhizobium ontarionense sp. nov., a novel bacterial symbiont isolated from Aeschynomene indica (Indian jointvetch), harbours photosynthesis, nitrogen fixation and nitrous oxide (N2O) reductase genes.</title>
        <authorList>
            <person name="Bromfield E.S.P."/>
            <person name="Cloutier S."/>
        </authorList>
    </citation>
    <scope>NUCLEOTIDE SEQUENCE</scope>
    <source>
        <strain evidence="3">A19</strain>
    </source>
</reference>
<dbReference type="PANTHER" id="PTHR34595:SF2">
    <property type="entry name" value="BLR2978 PROTEIN"/>
    <property type="match status" value="1"/>
</dbReference>
<evidence type="ECO:0000259" key="1">
    <source>
        <dbReference type="Pfam" id="PF04168"/>
    </source>
</evidence>
<organism evidence="3 4">
    <name type="scientific">Bradyrhizobium ontarionense</name>
    <dbReference type="NCBI Taxonomy" id="2898149"/>
    <lineage>
        <taxon>Bacteria</taxon>
        <taxon>Pseudomonadati</taxon>
        <taxon>Pseudomonadota</taxon>
        <taxon>Alphaproteobacteria</taxon>
        <taxon>Hyphomicrobiales</taxon>
        <taxon>Nitrobacteraceae</taxon>
        <taxon>Bradyrhizobium</taxon>
    </lineage>
</organism>
<dbReference type="Proteomes" id="UP001431010">
    <property type="component" value="Chromosome"/>
</dbReference>
<feature type="domain" description="Circularly permuted ATP-grasp type 2" evidence="2">
    <location>
        <begin position="105"/>
        <end position="484"/>
    </location>
</feature>
<name>A0ABY3RJ29_9BRAD</name>
<evidence type="ECO:0000313" key="3">
    <source>
        <dbReference type="EMBL" id="UFZ06848.1"/>
    </source>
</evidence>
<dbReference type="PANTHER" id="PTHR34595">
    <property type="entry name" value="BLR5612 PROTEIN"/>
    <property type="match status" value="1"/>
</dbReference>
<gene>
    <name evidence="3" type="ORF">LQG66_11325</name>
</gene>
<keyword evidence="4" id="KW-1185">Reference proteome</keyword>
<dbReference type="Pfam" id="PF04168">
    <property type="entry name" value="Alpha-E"/>
    <property type="match status" value="1"/>
</dbReference>
<feature type="domain" description="DUF403" evidence="1">
    <location>
        <begin position="532"/>
        <end position="828"/>
    </location>
</feature>
<proteinExistence type="predicted"/>